<name>A0A0K9PDV6_ZOSMR</name>
<dbReference type="AlphaFoldDB" id="A0A0K9PDV6"/>
<dbReference type="EMBL" id="LFYR01000930">
    <property type="protein sequence ID" value="KMZ67131.1"/>
    <property type="molecule type" value="Genomic_DNA"/>
</dbReference>
<evidence type="ECO:0000313" key="2">
    <source>
        <dbReference type="Proteomes" id="UP000036987"/>
    </source>
</evidence>
<protein>
    <recommendedName>
        <fullName evidence="3">Ubiquitin-like protease family profile domain-containing protein</fullName>
    </recommendedName>
</protein>
<evidence type="ECO:0008006" key="3">
    <source>
        <dbReference type="Google" id="ProtNLM"/>
    </source>
</evidence>
<proteinExistence type="predicted"/>
<gene>
    <name evidence="1" type="ORF">ZOSMA_278G00170</name>
</gene>
<dbReference type="Proteomes" id="UP000036987">
    <property type="component" value="Unassembled WGS sequence"/>
</dbReference>
<evidence type="ECO:0000313" key="1">
    <source>
        <dbReference type="EMBL" id="KMZ67131.1"/>
    </source>
</evidence>
<reference evidence="2" key="1">
    <citation type="journal article" date="2016" name="Nature">
        <title>The genome of the seagrass Zostera marina reveals angiosperm adaptation to the sea.</title>
        <authorList>
            <person name="Olsen J.L."/>
            <person name="Rouze P."/>
            <person name="Verhelst B."/>
            <person name="Lin Y.-C."/>
            <person name="Bayer T."/>
            <person name="Collen J."/>
            <person name="Dattolo E."/>
            <person name="De Paoli E."/>
            <person name="Dittami S."/>
            <person name="Maumus F."/>
            <person name="Michel G."/>
            <person name="Kersting A."/>
            <person name="Lauritano C."/>
            <person name="Lohaus R."/>
            <person name="Toepel M."/>
            <person name="Tonon T."/>
            <person name="Vanneste K."/>
            <person name="Amirebrahimi M."/>
            <person name="Brakel J."/>
            <person name="Bostroem C."/>
            <person name="Chovatia M."/>
            <person name="Grimwood J."/>
            <person name="Jenkins J.W."/>
            <person name="Jueterbock A."/>
            <person name="Mraz A."/>
            <person name="Stam W.T."/>
            <person name="Tice H."/>
            <person name="Bornberg-Bauer E."/>
            <person name="Green P.J."/>
            <person name="Pearson G.A."/>
            <person name="Procaccini G."/>
            <person name="Duarte C.M."/>
            <person name="Schmutz J."/>
            <person name="Reusch T.B.H."/>
            <person name="Van de Peer Y."/>
        </authorList>
    </citation>
    <scope>NUCLEOTIDE SEQUENCE [LARGE SCALE GENOMIC DNA]</scope>
    <source>
        <strain evidence="2">cv. Finnish</strain>
    </source>
</reference>
<keyword evidence="2" id="KW-1185">Reference proteome</keyword>
<comment type="caution">
    <text evidence="1">The sequence shown here is derived from an EMBL/GenBank/DDBJ whole genome shotgun (WGS) entry which is preliminary data.</text>
</comment>
<accession>A0A0K9PDV6</accession>
<organism evidence="1 2">
    <name type="scientific">Zostera marina</name>
    <name type="common">Eelgrass</name>
    <dbReference type="NCBI Taxonomy" id="29655"/>
    <lineage>
        <taxon>Eukaryota</taxon>
        <taxon>Viridiplantae</taxon>
        <taxon>Streptophyta</taxon>
        <taxon>Embryophyta</taxon>
        <taxon>Tracheophyta</taxon>
        <taxon>Spermatophyta</taxon>
        <taxon>Magnoliopsida</taxon>
        <taxon>Liliopsida</taxon>
        <taxon>Zosteraceae</taxon>
        <taxon>Zostera</taxon>
    </lineage>
</organism>
<sequence>MKFDRKILRFAFIPICTNDHCHFLMRYTDQNLYVHYDSNHKALGKFNLEASLKTISWFNYFIRDILNIKEHQDYQLLRSISQENDAGRNGGLYMIQRLRSVVTGLMRHQKLNNKDLKLEGFYTLHWTKKQVPKIRNDIFHICASLMHYDPW</sequence>